<protein>
    <submittedName>
        <fullName evidence="2">Uncharacterized protein</fullName>
    </submittedName>
</protein>
<keyword evidence="1" id="KW-1185">Reference proteome</keyword>
<organism evidence="1 2">
    <name type="scientific">Steinernema glaseri</name>
    <dbReference type="NCBI Taxonomy" id="37863"/>
    <lineage>
        <taxon>Eukaryota</taxon>
        <taxon>Metazoa</taxon>
        <taxon>Ecdysozoa</taxon>
        <taxon>Nematoda</taxon>
        <taxon>Chromadorea</taxon>
        <taxon>Rhabditida</taxon>
        <taxon>Tylenchina</taxon>
        <taxon>Panagrolaimomorpha</taxon>
        <taxon>Strongyloidoidea</taxon>
        <taxon>Steinernematidae</taxon>
        <taxon>Steinernema</taxon>
    </lineage>
</organism>
<sequence>MDRVPVLFVVEVCRQLGTKHSSAVEELPYWKDVSRDLFNGLRKVTGAIYCSSETPDVGATASVPFVKQLQRSRETCDGSCTSFVRLRENFLTSMIRIRATYFDNWPLVAAIAGKVAERGTLQELALRSLDRESDVYKDVLRKFSKCESLILFHYYDLIKPNIELSDEEKAHFRMEEKPEEYAIDFVRISD</sequence>
<accession>A0A1I7YFB3</accession>
<evidence type="ECO:0000313" key="2">
    <source>
        <dbReference type="WBParaSite" id="L893_g1575.t1"/>
    </source>
</evidence>
<reference evidence="2" key="1">
    <citation type="submission" date="2016-11" db="UniProtKB">
        <authorList>
            <consortium name="WormBaseParasite"/>
        </authorList>
    </citation>
    <scope>IDENTIFICATION</scope>
</reference>
<dbReference type="Proteomes" id="UP000095287">
    <property type="component" value="Unplaced"/>
</dbReference>
<name>A0A1I7YFB3_9BILA</name>
<proteinExistence type="predicted"/>
<dbReference type="AlphaFoldDB" id="A0A1I7YFB3"/>
<evidence type="ECO:0000313" key="1">
    <source>
        <dbReference type="Proteomes" id="UP000095287"/>
    </source>
</evidence>
<dbReference type="WBParaSite" id="L893_g1575.t1">
    <property type="protein sequence ID" value="L893_g1575.t1"/>
    <property type="gene ID" value="L893_g1575"/>
</dbReference>